<dbReference type="PRINTS" id="PR00167">
    <property type="entry name" value="CACHANNEL"/>
</dbReference>
<evidence type="ECO:0000256" key="12">
    <source>
        <dbReference type="ARBA" id="ARBA00023065"/>
    </source>
</evidence>
<keyword evidence="4" id="KW-0597">Phosphoprotein</keyword>
<evidence type="ECO:0000256" key="5">
    <source>
        <dbReference type="ARBA" id="ARBA00022568"/>
    </source>
</evidence>
<evidence type="ECO:0000256" key="6">
    <source>
        <dbReference type="ARBA" id="ARBA00022673"/>
    </source>
</evidence>
<feature type="transmembrane region" description="Helical" evidence="19">
    <location>
        <begin position="685"/>
        <end position="703"/>
    </location>
</feature>
<keyword evidence="13 19" id="KW-0472">Membrane</keyword>
<keyword evidence="3" id="KW-1003">Cell membrane</keyword>
<feature type="transmembrane region" description="Helical" evidence="19">
    <location>
        <begin position="820"/>
        <end position="847"/>
    </location>
</feature>
<evidence type="ECO:0000256" key="11">
    <source>
        <dbReference type="ARBA" id="ARBA00022989"/>
    </source>
</evidence>
<keyword evidence="9 18" id="KW-0106">Calcium</keyword>
<dbReference type="SUPFAM" id="SSF81324">
    <property type="entry name" value="Voltage-gated potassium channels"/>
    <property type="match status" value="4"/>
</dbReference>
<evidence type="ECO:0000256" key="16">
    <source>
        <dbReference type="ARBA" id="ARBA00061395"/>
    </source>
</evidence>
<evidence type="ECO:0000256" key="7">
    <source>
        <dbReference type="ARBA" id="ARBA00022692"/>
    </source>
</evidence>
<evidence type="ECO:0000256" key="14">
    <source>
        <dbReference type="ARBA" id="ARBA00023180"/>
    </source>
</evidence>
<keyword evidence="2" id="KW-0813">Transport</keyword>
<feature type="transmembrane region" description="Helical" evidence="19">
    <location>
        <begin position="28"/>
        <end position="48"/>
    </location>
</feature>
<feature type="transmembrane region" description="Helical" evidence="19">
    <location>
        <begin position="1018"/>
        <end position="1035"/>
    </location>
</feature>
<feature type="domain" description="EF-hand" evidence="20">
    <location>
        <begin position="1273"/>
        <end position="1308"/>
    </location>
</feature>
<dbReference type="Pfam" id="PF00520">
    <property type="entry name" value="Ion_trans"/>
    <property type="match status" value="4"/>
</dbReference>
<accession>A0A4P9XRQ5</accession>
<evidence type="ECO:0000256" key="17">
    <source>
        <dbReference type="ARBA" id="ARBA00067459"/>
    </source>
</evidence>
<dbReference type="InterPro" id="IPR002077">
    <property type="entry name" value="VDCCAlpha1"/>
</dbReference>
<feature type="transmembrane region" description="Helical" evidence="19">
    <location>
        <begin position="478"/>
        <end position="507"/>
    </location>
</feature>
<evidence type="ECO:0000256" key="10">
    <source>
        <dbReference type="ARBA" id="ARBA00022882"/>
    </source>
</evidence>
<keyword evidence="8" id="KW-0677">Repeat</keyword>
<keyword evidence="15" id="KW-0407">Ion channel</keyword>
<dbReference type="InterPro" id="IPR050599">
    <property type="entry name" value="VDCC_alpha-1_subunit"/>
</dbReference>
<evidence type="ECO:0000313" key="22">
    <source>
        <dbReference type="Proteomes" id="UP000271241"/>
    </source>
</evidence>
<feature type="transmembrane region" description="Helical" evidence="19">
    <location>
        <begin position="1082"/>
        <end position="1102"/>
    </location>
</feature>
<feature type="transmembrane region" description="Helical" evidence="19">
    <location>
        <begin position="1136"/>
        <end position="1160"/>
    </location>
</feature>
<evidence type="ECO:0000256" key="19">
    <source>
        <dbReference type="SAM" id="Phobius"/>
    </source>
</evidence>
<feature type="transmembrane region" description="Helical" evidence="19">
    <location>
        <begin position="60"/>
        <end position="76"/>
    </location>
</feature>
<dbReference type="PANTHER" id="PTHR45628:SF7">
    <property type="entry name" value="VOLTAGE-DEPENDENT CALCIUM CHANNEL TYPE A SUBUNIT ALPHA-1"/>
    <property type="match status" value="1"/>
</dbReference>
<dbReference type="OrthoDB" id="416585at2759"/>
<keyword evidence="11 19" id="KW-1133">Transmembrane helix</keyword>
<dbReference type="Proteomes" id="UP000271241">
    <property type="component" value="Unassembled WGS sequence"/>
</dbReference>
<evidence type="ECO:0000256" key="4">
    <source>
        <dbReference type="ARBA" id="ARBA00022553"/>
    </source>
</evidence>
<keyword evidence="12" id="KW-0406">Ion transport</keyword>
<organism evidence="21 22">
    <name type="scientific">Thamnocephalis sphaerospora</name>
    <dbReference type="NCBI Taxonomy" id="78915"/>
    <lineage>
        <taxon>Eukaryota</taxon>
        <taxon>Fungi</taxon>
        <taxon>Fungi incertae sedis</taxon>
        <taxon>Zoopagomycota</taxon>
        <taxon>Zoopagomycotina</taxon>
        <taxon>Zoopagomycetes</taxon>
        <taxon>Zoopagales</taxon>
        <taxon>Sigmoideomycetaceae</taxon>
        <taxon>Thamnocephalis</taxon>
    </lineage>
</organism>
<keyword evidence="14" id="KW-0325">Glycoprotein</keyword>
<evidence type="ECO:0000256" key="8">
    <source>
        <dbReference type="ARBA" id="ARBA00022737"/>
    </source>
</evidence>
<dbReference type="GO" id="GO:0098703">
    <property type="term" value="P:calcium ion import across plasma membrane"/>
    <property type="evidence" value="ECO:0007669"/>
    <property type="project" value="TreeGrafter"/>
</dbReference>
<keyword evidence="6 18" id="KW-0107">Calcium channel</keyword>
<keyword evidence="22" id="KW-1185">Reference proteome</keyword>
<feature type="transmembrane region" description="Helical" evidence="19">
    <location>
        <begin position="938"/>
        <end position="961"/>
    </location>
</feature>
<evidence type="ECO:0000256" key="13">
    <source>
        <dbReference type="ARBA" id="ARBA00023136"/>
    </source>
</evidence>
<evidence type="ECO:0000256" key="15">
    <source>
        <dbReference type="ARBA" id="ARBA00023303"/>
    </source>
</evidence>
<dbReference type="STRING" id="78915.A0A4P9XRQ5"/>
<feature type="transmembrane region" description="Helical" evidence="19">
    <location>
        <begin position="895"/>
        <end position="918"/>
    </location>
</feature>
<dbReference type="EMBL" id="KZ992648">
    <property type="protein sequence ID" value="RKP08010.1"/>
    <property type="molecule type" value="Genomic_DNA"/>
</dbReference>
<feature type="transmembrane region" description="Helical" evidence="19">
    <location>
        <begin position="723"/>
        <end position="744"/>
    </location>
</feature>
<feature type="transmembrane region" description="Helical" evidence="19">
    <location>
        <begin position="210"/>
        <end position="232"/>
    </location>
</feature>
<evidence type="ECO:0000256" key="18">
    <source>
        <dbReference type="RuleBase" id="RU003808"/>
    </source>
</evidence>
<evidence type="ECO:0000256" key="9">
    <source>
        <dbReference type="ARBA" id="ARBA00022837"/>
    </source>
</evidence>
<dbReference type="GO" id="GO:0008331">
    <property type="term" value="F:high voltage-gated calcium channel activity"/>
    <property type="evidence" value="ECO:0007669"/>
    <property type="project" value="TreeGrafter"/>
</dbReference>
<evidence type="ECO:0000256" key="1">
    <source>
        <dbReference type="ARBA" id="ARBA00004651"/>
    </source>
</evidence>
<dbReference type="Gene3D" id="1.10.238.10">
    <property type="entry name" value="EF-hand"/>
    <property type="match status" value="1"/>
</dbReference>
<dbReference type="Gene3D" id="1.10.287.70">
    <property type="match status" value="4"/>
</dbReference>
<dbReference type="GO" id="GO:0005891">
    <property type="term" value="C:voltage-gated calcium channel complex"/>
    <property type="evidence" value="ECO:0007669"/>
    <property type="project" value="InterPro"/>
</dbReference>
<sequence length="1397" mass="158395">MSGRGTRKPALRPPHNAYLRHTFNRIDFLAVVAFWLDFAFMLSGVDHFPLFKGIAALRPVRLLVITSGLATIMRAIKISMPLLANVVGFIGFFVLLFGLIALQTFKGTLVRRCEMIDGPDAGAISAPEKFCGSHRDLSGRLVGINEHISAKGYTCPASQQCVDTQENPHHGYIGYDNILYAVFTIFNSVSTEGWTETMYWTMDAEYALAALYHCMLILSMSFIIMQLFVAVITESFADTRSQSNASTFLGTRMDHQLLQYDGNEARAAEAAAERMGLEQAGQTAYVIAAHAQATVAPVLTGMCANLSRVPAETAEAGFTAYFAVEILVRMVASATWRTFWASASNRTDLFLAIATSIVQLPFIRQVPWYRYLTIFPLMRFYRVVPLVPRVNTMAAKMFRSIKSFMNVIFFMAMTLTIASTVSMQVFSGRFDFEDSKDDSGPKRNFDSFGEAFLALFQILSGENWNEVLYNAMRSQTGIMVGIAGIFIIIFYWFSHYVIANLFVAVLLENFEMDTKAKRALQITQFLEKQEQHDHYSSGGLLSKLNPYMYMKPKPRLLRVNNMPKGIVAQVRKSLVRRLLSGADAARAVSGTASCATKTRPLTHFRLVRPNRETNQFNLMKKASQRGRAGSVPQLDARAAREAEFREAFPTYERSMFMFYPNSRVRRFCRSLVGTRESREAGKRTWFDWFIVLSIIGSIVVVMVDTPLYRRNLRNAIPPKANIYPWLDAIFLFIFVAELLIRFCADGFLFTPQAYLLDPWNRVDLLIVLVLAVGFPINATSSGGLERAFRTTRATRPLRLINRFSSVRDIFYSTLSSVPNILYTAALSLLFVIPFAVYGVNVFAGYFAQCNDGSVQGQADCVGEFMTTPTDTSIGIMVPRVWSNPYQYSFDSFGSAMLLLFEMASTEGWIDVLTVGMAVPSQPGIQAQYSPDNASWYNSIFFCVFMLFGSIVVVQMFIGIIVETLRVRSGIALLTIDQQRWMDMQRRLKLIRPTAMPPRPRGNIRGWCYDISIDKRGRLAQFVNIITAANLVVMMTEHRHQPAWLDKTKDYIFTVLIVAYIAEVIIKLYGLGWRKWSKNRWNLFDLVVTLGAAITDFCIIFGISRLQMVQAQKLFLVAVALRLVQRIDSLQTLFKMLVASVPSILNVSVVLLLVLFVYSIILVELFSLTRFGPYTDELGSFRNFGNALLMLFRMSTGENWHYVMHDYMVEPPFCVGADDYLDTDCGSKYWSLFLFLSFYIIGTYILVNMFIVAVIDNFSYTYHRDIRASFVTRSDIRKFKRVWATFDPLATGYISVQELPRLLRSLTGNFSMRIYDDDHGIAELKRRALRTRRGPGGAEIVRPEAIVVDLRRINRALAAMDVTQVRRRRRRYNLVYQVTFGAGGHWTGMTLTCTISRY</sequence>
<evidence type="ECO:0000256" key="2">
    <source>
        <dbReference type="ARBA" id="ARBA00022448"/>
    </source>
</evidence>
<protein>
    <recommendedName>
        <fullName evidence="17">Calcium-channel protein CCH1</fullName>
    </recommendedName>
</protein>
<dbReference type="FunFam" id="1.10.287.70:FF:000093">
    <property type="entry name" value="Calcium channel subunit Cch1"/>
    <property type="match status" value="1"/>
</dbReference>
<dbReference type="InterPro" id="IPR005821">
    <property type="entry name" value="Ion_trans_dom"/>
</dbReference>
<feature type="transmembrane region" description="Helical" evidence="19">
    <location>
        <begin position="1050"/>
        <end position="1070"/>
    </location>
</feature>
<dbReference type="Gene3D" id="1.20.120.350">
    <property type="entry name" value="Voltage-gated potassium channels. Chain C"/>
    <property type="match status" value="3"/>
</dbReference>
<evidence type="ECO:0000313" key="21">
    <source>
        <dbReference type="EMBL" id="RKP08010.1"/>
    </source>
</evidence>
<evidence type="ECO:0000256" key="3">
    <source>
        <dbReference type="ARBA" id="ARBA00022475"/>
    </source>
</evidence>
<dbReference type="Pfam" id="PF16905">
    <property type="entry name" value="GPHH"/>
    <property type="match status" value="1"/>
</dbReference>
<proteinExistence type="inferred from homology"/>
<feature type="transmembrane region" description="Helical" evidence="19">
    <location>
        <begin position="1228"/>
        <end position="1254"/>
    </location>
</feature>
<evidence type="ECO:0000259" key="20">
    <source>
        <dbReference type="PROSITE" id="PS50222"/>
    </source>
</evidence>
<keyword evidence="7 19" id="KW-0812">Transmembrane</keyword>
<name>A0A4P9XRQ5_9FUNG</name>
<keyword evidence="5 18" id="KW-0109">Calcium transport</keyword>
<reference evidence="22" key="1">
    <citation type="journal article" date="2018" name="Nat. Microbiol.">
        <title>Leveraging single-cell genomics to expand the fungal tree of life.</title>
        <authorList>
            <person name="Ahrendt S.R."/>
            <person name="Quandt C.A."/>
            <person name="Ciobanu D."/>
            <person name="Clum A."/>
            <person name="Salamov A."/>
            <person name="Andreopoulos B."/>
            <person name="Cheng J.F."/>
            <person name="Woyke T."/>
            <person name="Pelin A."/>
            <person name="Henrissat B."/>
            <person name="Reynolds N.K."/>
            <person name="Benny G.L."/>
            <person name="Smith M.E."/>
            <person name="James T.Y."/>
            <person name="Grigoriev I.V."/>
        </authorList>
    </citation>
    <scope>NUCLEOTIDE SEQUENCE [LARGE SCALE GENOMIC DNA]</scope>
    <source>
        <strain evidence="22">RSA 1356</strain>
    </source>
</reference>
<gene>
    <name evidence="21" type="ORF">THASP1DRAFT_16243</name>
</gene>
<dbReference type="InterPro" id="IPR027359">
    <property type="entry name" value="Volt_channel_dom_sf"/>
</dbReference>
<dbReference type="PROSITE" id="PS50222">
    <property type="entry name" value="EF_HAND_2"/>
    <property type="match status" value="1"/>
</dbReference>
<feature type="transmembrane region" description="Helical" evidence="19">
    <location>
        <begin position="403"/>
        <end position="426"/>
    </location>
</feature>
<comment type="subcellular location">
    <subcellularLocation>
        <location evidence="1">Cell membrane</location>
        <topology evidence="1">Multi-pass membrane protein</topology>
    </subcellularLocation>
    <subcellularLocation>
        <location evidence="18">Membrane</location>
        <topology evidence="18">Multi-pass membrane protein</topology>
    </subcellularLocation>
</comment>
<feature type="transmembrane region" description="Helical" evidence="19">
    <location>
        <begin position="764"/>
        <end position="784"/>
    </location>
</feature>
<comment type="similarity">
    <text evidence="16 18">Belongs to the calcium channel alpha-1 subunit (TC 1.A.1.11) family.</text>
</comment>
<keyword evidence="10 18" id="KW-0851">Voltage-gated channel</keyword>
<dbReference type="PANTHER" id="PTHR45628">
    <property type="entry name" value="VOLTAGE-DEPENDENT CALCIUM CHANNEL TYPE A SUBUNIT ALPHA-1"/>
    <property type="match status" value="1"/>
</dbReference>
<dbReference type="InterPro" id="IPR002048">
    <property type="entry name" value="EF_hand_dom"/>
</dbReference>
<dbReference type="GO" id="GO:0005509">
    <property type="term" value="F:calcium ion binding"/>
    <property type="evidence" value="ECO:0007669"/>
    <property type="project" value="InterPro"/>
</dbReference>
<feature type="transmembrane region" description="Helical" evidence="19">
    <location>
        <begin position="82"/>
        <end position="102"/>
    </location>
</feature>
<dbReference type="InterPro" id="IPR031649">
    <property type="entry name" value="GPHH_dom"/>
</dbReference>